<reference evidence="1 2" key="1">
    <citation type="journal article" date="2016" name="DNA Res.">
        <title>The draft genome of MD-2 pineapple using hybrid error correction of long reads.</title>
        <authorList>
            <person name="Redwan R.M."/>
            <person name="Saidin A."/>
            <person name="Kumar S.V."/>
        </authorList>
    </citation>
    <scope>NUCLEOTIDE SEQUENCE [LARGE SCALE GENOMIC DNA]</scope>
    <source>
        <strain evidence="2">cv. MD2</strain>
        <tissue evidence="1">Leaf</tissue>
    </source>
</reference>
<sequence>MAIADHADLFSYRRASRARSSPSAVWSLQHIPIHVETIRRFTSQGRPDEHWGHFHAAHIERWDSDYSLLLTASDCRTGDLDLYGVVLADHETMDFSSSTAPPLTYQPRGQTERALRFAQKKKEINKDIKVCVSIFSLSMMATVIGECWGIRHENGLSLPISRNSISPPSCLDRLSAGAVKLSTGSPEAGKDVE</sequence>
<name>A0A199USR7_ANACO</name>
<organism evidence="1 2">
    <name type="scientific">Ananas comosus</name>
    <name type="common">Pineapple</name>
    <name type="synonym">Ananas ananas</name>
    <dbReference type="NCBI Taxonomy" id="4615"/>
    <lineage>
        <taxon>Eukaryota</taxon>
        <taxon>Viridiplantae</taxon>
        <taxon>Streptophyta</taxon>
        <taxon>Embryophyta</taxon>
        <taxon>Tracheophyta</taxon>
        <taxon>Spermatophyta</taxon>
        <taxon>Magnoliopsida</taxon>
        <taxon>Liliopsida</taxon>
        <taxon>Poales</taxon>
        <taxon>Bromeliaceae</taxon>
        <taxon>Bromelioideae</taxon>
        <taxon>Ananas</taxon>
    </lineage>
</organism>
<dbReference type="EMBL" id="LSRQ01005407">
    <property type="protein sequence ID" value="OAY67681.1"/>
    <property type="molecule type" value="Genomic_DNA"/>
</dbReference>
<gene>
    <name evidence="1" type="ORF">ACMD2_26848</name>
</gene>
<evidence type="ECO:0000313" key="2">
    <source>
        <dbReference type="Proteomes" id="UP000092600"/>
    </source>
</evidence>
<accession>A0A199USR7</accession>
<dbReference type="AlphaFoldDB" id="A0A199USR7"/>
<dbReference type="Proteomes" id="UP000092600">
    <property type="component" value="Unassembled WGS sequence"/>
</dbReference>
<comment type="caution">
    <text evidence="1">The sequence shown here is derived from an EMBL/GenBank/DDBJ whole genome shotgun (WGS) entry which is preliminary data.</text>
</comment>
<proteinExistence type="predicted"/>
<evidence type="ECO:0000313" key="1">
    <source>
        <dbReference type="EMBL" id="OAY67681.1"/>
    </source>
</evidence>
<protein>
    <submittedName>
        <fullName evidence="1">Uncharacterized protein</fullName>
    </submittedName>
</protein>